<feature type="compositionally biased region" description="Polar residues" evidence="2">
    <location>
        <begin position="531"/>
        <end position="545"/>
    </location>
</feature>
<organism evidence="3 4">
    <name type="scientific">Blattamonas nauphoetae</name>
    <dbReference type="NCBI Taxonomy" id="2049346"/>
    <lineage>
        <taxon>Eukaryota</taxon>
        <taxon>Metamonada</taxon>
        <taxon>Preaxostyla</taxon>
        <taxon>Oxymonadida</taxon>
        <taxon>Blattamonas</taxon>
    </lineage>
</organism>
<dbReference type="EMBL" id="JARBJD010000012">
    <property type="protein sequence ID" value="KAK2962088.1"/>
    <property type="molecule type" value="Genomic_DNA"/>
</dbReference>
<proteinExistence type="predicted"/>
<evidence type="ECO:0000313" key="3">
    <source>
        <dbReference type="EMBL" id="KAK2962088.1"/>
    </source>
</evidence>
<comment type="caution">
    <text evidence="3">The sequence shown here is derived from an EMBL/GenBank/DDBJ whole genome shotgun (WGS) entry which is preliminary data.</text>
</comment>
<sequence>MCKQPTHATQQGDHDDLFDEDFGFDFPDDSPHVAPQLSKNVAQGSPQKMPLDQLETHSSPVYPPPSNMSVPATTKKPADNGLSSSRLAGRKKAGKKAAKQKVIFSPSVQNLSENSPFEESHTDVFPSVLPSDPIFSPCLNCEDKSRTIQSLQTQLNELRQNYVNVIQEKDALSTLLNQTNLDHQKEIANLQQEIVKLNEKRKSSPISSALVQQVQKMDALDESDETIRNAMTKLDQAFEKHSERERNKENEMKRQKDQIKNALKSIEEREASLKEHERILGQREEELRASEGKVMELVREMDRKAQTANTQRSDNTFDHIRADVDRNKITAAEKILKEKENKFLAALVSFENEKRAFKVQTEEFTALSEAVIAKERAVERRQAELDLEWKRLMEGEDKIKSEAERIELERTRVEEGMRELLGKERRLDEKTAEIVQMKKEATEQSILLSQSMVATSFARLHGKSESRRRTETSMLPSLSDVESESGSESESATTSEKQTHSADELILTPHNRHLSDDEREQDQQAHRQRSHSLIESPQKPRQTTSPERKENTRTRLMEKRQSRTSTASRPVIHSRASGNNSSLMGTYIQQIAEKRRDLLSQSQNMTQSLLQAQTSLLSQISPIGSSSSTTPIWMAGVSGRGLGQYQQRGSTPSVVRQNLQQSQITSHFDTDPLISQSISQTHPFSQPPPFVPPLRPSSPHTHTFHGTDDVLNPLQPHPTVRLNPSPTLASRTDAFGTTILFPSIHHSINTIFKHIQGQKSTHRTSIPLDMQQI</sequence>
<reference evidence="3 4" key="1">
    <citation type="journal article" date="2022" name="bioRxiv">
        <title>Genomics of Preaxostyla Flagellates Illuminates Evolutionary Transitions and the Path Towards Mitochondrial Loss.</title>
        <authorList>
            <person name="Novak L.V.F."/>
            <person name="Treitli S.C."/>
            <person name="Pyrih J."/>
            <person name="Halakuc P."/>
            <person name="Pipaliya S.V."/>
            <person name="Vacek V."/>
            <person name="Brzon O."/>
            <person name="Soukal P."/>
            <person name="Eme L."/>
            <person name="Dacks J.B."/>
            <person name="Karnkowska A."/>
            <person name="Elias M."/>
            <person name="Hampl V."/>
        </authorList>
    </citation>
    <scope>NUCLEOTIDE SEQUENCE [LARGE SCALE GENOMIC DNA]</scope>
    <source>
        <strain evidence="3">NAU3</strain>
        <tissue evidence="3">Gut</tissue>
    </source>
</reference>
<keyword evidence="4" id="KW-1185">Reference proteome</keyword>
<dbReference type="SUPFAM" id="SSF57997">
    <property type="entry name" value="Tropomyosin"/>
    <property type="match status" value="1"/>
</dbReference>
<feature type="compositionally biased region" description="Polar residues" evidence="2">
    <location>
        <begin position="37"/>
        <end position="46"/>
    </location>
</feature>
<feature type="region of interest" description="Disordered" evidence="2">
    <location>
        <begin position="459"/>
        <end position="581"/>
    </location>
</feature>
<accession>A0ABQ9YE87</accession>
<evidence type="ECO:0000256" key="2">
    <source>
        <dbReference type="SAM" id="MobiDB-lite"/>
    </source>
</evidence>
<feature type="compositionally biased region" description="Acidic residues" evidence="2">
    <location>
        <begin position="16"/>
        <end position="28"/>
    </location>
</feature>
<feature type="compositionally biased region" description="Basic and acidic residues" evidence="2">
    <location>
        <begin position="513"/>
        <end position="525"/>
    </location>
</feature>
<feature type="compositionally biased region" description="Polar residues" evidence="2">
    <location>
        <begin position="1"/>
        <end position="11"/>
    </location>
</feature>
<evidence type="ECO:0000313" key="4">
    <source>
        <dbReference type="Proteomes" id="UP001281761"/>
    </source>
</evidence>
<keyword evidence="1" id="KW-0175">Coiled coil</keyword>
<feature type="coiled-coil region" evidence="1">
    <location>
        <begin position="141"/>
        <end position="293"/>
    </location>
</feature>
<name>A0ABQ9YE87_9EUKA</name>
<gene>
    <name evidence="3" type="ORF">BLNAU_2748</name>
</gene>
<feature type="region of interest" description="Disordered" evidence="2">
    <location>
        <begin position="1"/>
        <end position="100"/>
    </location>
</feature>
<evidence type="ECO:0000256" key="1">
    <source>
        <dbReference type="SAM" id="Coils"/>
    </source>
</evidence>
<feature type="compositionally biased region" description="Basic and acidic residues" evidence="2">
    <location>
        <begin position="462"/>
        <end position="471"/>
    </location>
</feature>
<feature type="compositionally biased region" description="Basic residues" evidence="2">
    <location>
        <begin position="88"/>
        <end position="99"/>
    </location>
</feature>
<feature type="compositionally biased region" description="Basic and acidic residues" evidence="2">
    <location>
        <begin position="546"/>
        <end position="561"/>
    </location>
</feature>
<dbReference type="Proteomes" id="UP001281761">
    <property type="component" value="Unassembled WGS sequence"/>
</dbReference>
<protein>
    <submittedName>
        <fullName evidence="3">Uncharacterized protein</fullName>
    </submittedName>
</protein>